<dbReference type="GO" id="GO:0008324">
    <property type="term" value="F:monoatomic cation transmembrane transporter activity"/>
    <property type="evidence" value="ECO:0007669"/>
    <property type="project" value="InterPro"/>
</dbReference>
<evidence type="ECO:0000256" key="4">
    <source>
        <dbReference type="ARBA" id="ARBA00022692"/>
    </source>
</evidence>
<evidence type="ECO:0000256" key="2">
    <source>
        <dbReference type="ARBA" id="ARBA00008114"/>
    </source>
</evidence>
<keyword evidence="5 7" id="KW-1133">Transmembrane helix</keyword>
<dbReference type="SUPFAM" id="SSF160240">
    <property type="entry name" value="Cation efflux protein cytoplasmic domain-like"/>
    <property type="match status" value="1"/>
</dbReference>
<feature type="transmembrane region" description="Helical" evidence="7">
    <location>
        <begin position="83"/>
        <end position="103"/>
    </location>
</feature>
<dbReference type="AlphaFoldDB" id="M1RMK0"/>
<dbReference type="Pfam" id="PF01545">
    <property type="entry name" value="Cation_efflux"/>
    <property type="match status" value="1"/>
</dbReference>
<feature type="domain" description="Cation efflux protein transmembrane" evidence="8">
    <location>
        <begin position="17"/>
        <end position="209"/>
    </location>
</feature>
<evidence type="ECO:0000313" key="10">
    <source>
        <dbReference type="EMBL" id="AGG16210.1"/>
    </source>
</evidence>
<dbReference type="PANTHER" id="PTHR43840">
    <property type="entry name" value="MITOCHONDRIAL METAL TRANSPORTER 1-RELATED"/>
    <property type="match status" value="1"/>
</dbReference>
<dbReference type="Pfam" id="PF16916">
    <property type="entry name" value="ZT_dimer"/>
    <property type="match status" value="1"/>
</dbReference>
<name>M1RMK0_UNCXX</name>
<comment type="similarity">
    <text evidence="2">Belongs to the cation diffusion facilitator (CDF) transporter (TC 2.A.4) family.</text>
</comment>
<keyword evidence="4 7" id="KW-0812">Transmembrane</keyword>
<dbReference type="GO" id="GO:0016020">
    <property type="term" value="C:membrane"/>
    <property type="evidence" value="ECO:0007669"/>
    <property type="project" value="UniProtKB-SubCell"/>
</dbReference>
<evidence type="ECO:0000256" key="3">
    <source>
        <dbReference type="ARBA" id="ARBA00022448"/>
    </source>
</evidence>
<feature type="transmembrane region" description="Helical" evidence="7">
    <location>
        <begin position="118"/>
        <end position="138"/>
    </location>
</feature>
<dbReference type="InterPro" id="IPR036837">
    <property type="entry name" value="Cation_efflux_CTD_sf"/>
</dbReference>
<feature type="transmembrane region" description="Helical" evidence="7">
    <location>
        <begin position="184"/>
        <end position="202"/>
    </location>
</feature>
<evidence type="ECO:0000259" key="9">
    <source>
        <dbReference type="Pfam" id="PF16916"/>
    </source>
</evidence>
<sequence length="301" mass="32418">MRKVCQDCLKCVNNVGWIGLWTSLFLAVLQGSVGVTTGSKACLAIALQSLCDIIGSGMMILTQKVSSKPANDDFPFGYGKVEFVAAAFTCLFFAAATTILTVYDIEDIFGTPTAQSDFTPFLVAVVSVIVNERMFRYLQCVAHQAKSQTILANAWASRAGMYSAAVVGLCSVGPWVGLPVLDDIGSLIVIVLIAKIIFQVFLEAVRGLLDHSVNEQYEERIETIALGVAGVTDVGRIKTKQMGRKVWADVDIFVDPANTVSDGRRIADAVRSALLAALDDFENVHVNFKPVKARKMCGAPA</sequence>
<reference evidence="10" key="1">
    <citation type="journal article" date="2013" name="Environ. Microbiol.">
        <title>Comparative genomic analysis of magnetotactic bacteria from the Deltaproteobacteria provides new insights into magnetite and greigite magnetosome genes required for magnetotaxis.</title>
        <authorList>
            <person name="Lefevre C.T."/>
            <person name="Trubitsyn D."/>
            <person name="Abreu F."/>
            <person name="Kolinko S."/>
            <person name="Jogler C."/>
            <person name="de Almeida L.G."/>
            <person name="de Vasconcelos A.T."/>
            <person name="Kube M."/>
            <person name="Reinhardt R."/>
            <person name="Lins U."/>
            <person name="Pignol D."/>
            <person name="Schuler D."/>
            <person name="Bazylinski D.A."/>
            <person name="Ginet N."/>
        </authorList>
    </citation>
    <scope>NUCLEOTIDE SEQUENCE</scope>
    <source>
        <strain evidence="10">FH-1</strain>
    </source>
</reference>
<feature type="transmembrane region" description="Helical" evidence="7">
    <location>
        <begin position="159"/>
        <end position="178"/>
    </location>
</feature>
<feature type="domain" description="Cation efflux protein cytoplasmic" evidence="9">
    <location>
        <begin position="217"/>
        <end position="288"/>
    </location>
</feature>
<organism evidence="10">
    <name type="scientific">bacterium FH-1</name>
    <dbReference type="NCBI Taxonomy" id="1297054"/>
    <lineage>
        <taxon>Bacteria</taxon>
    </lineage>
</organism>
<dbReference type="InterPro" id="IPR002524">
    <property type="entry name" value="Cation_efflux"/>
</dbReference>
<feature type="transmembrane region" description="Helical" evidence="7">
    <location>
        <begin position="12"/>
        <end position="31"/>
    </location>
</feature>
<dbReference type="EMBL" id="KC196877">
    <property type="protein sequence ID" value="AGG16210.1"/>
    <property type="molecule type" value="Genomic_DNA"/>
</dbReference>
<dbReference type="InterPro" id="IPR058533">
    <property type="entry name" value="Cation_efflux_TM"/>
</dbReference>
<dbReference type="SUPFAM" id="SSF161111">
    <property type="entry name" value="Cation efflux protein transmembrane domain-like"/>
    <property type="match status" value="1"/>
</dbReference>
<proteinExistence type="inferred from homology"/>
<dbReference type="InterPro" id="IPR050291">
    <property type="entry name" value="CDF_Transporter"/>
</dbReference>
<evidence type="ECO:0000256" key="5">
    <source>
        <dbReference type="ARBA" id="ARBA00022989"/>
    </source>
</evidence>
<accession>M1RMK0</accession>
<evidence type="ECO:0000256" key="1">
    <source>
        <dbReference type="ARBA" id="ARBA00004141"/>
    </source>
</evidence>
<evidence type="ECO:0000256" key="6">
    <source>
        <dbReference type="ARBA" id="ARBA00023136"/>
    </source>
</evidence>
<evidence type="ECO:0000256" key="7">
    <source>
        <dbReference type="SAM" id="Phobius"/>
    </source>
</evidence>
<dbReference type="InterPro" id="IPR027470">
    <property type="entry name" value="Cation_efflux_CTD"/>
</dbReference>
<keyword evidence="3" id="KW-0813">Transport</keyword>
<dbReference type="InterPro" id="IPR027469">
    <property type="entry name" value="Cation_efflux_TMD_sf"/>
</dbReference>
<feature type="transmembrane region" description="Helical" evidence="7">
    <location>
        <begin position="43"/>
        <end position="62"/>
    </location>
</feature>
<dbReference type="PANTHER" id="PTHR43840:SF15">
    <property type="entry name" value="MITOCHONDRIAL METAL TRANSPORTER 1-RELATED"/>
    <property type="match status" value="1"/>
</dbReference>
<protein>
    <submittedName>
        <fullName evidence="10">Magnetosome protein MamM</fullName>
    </submittedName>
</protein>
<evidence type="ECO:0000259" key="8">
    <source>
        <dbReference type="Pfam" id="PF01545"/>
    </source>
</evidence>
<comment type="subcellular location">
    <subcellularLocation>
        <location evidence="1">Membrane</location>
        <topology evidence="1">Multi-pass membrane protein</topology>
    </subcellularLocation>
</comment>
<dbReference type="NCBIfam" id="TIGR01297">
    <property type="entry name" value="CDF"/>
    <property type="match status" value="1"/>
</dbReference>
<dbReference type="Gene3D" id="1.20.1510.10">
    <property type="entry name" value="Cation efflux protein transmembrane domain"/>
    <property type="match status" value="1"/>
</dbReference>
<keyword evidence="6 7" id="KW-0472">Membrane</keyword>
<dbReference type="Gene3D" id="3.30.70.1350">
    <property type="entry name" value="Cation efflux protein, cytoplasmic domain"/>
    <property type="match status" value="1"/>
</dbReference>